<sequence length="81" mass="8976">MMESGAKRSVCPIRSKSPKFANKCFAFKKERAEPAADLPSGGFLAAHRDASVKDSDDAKMLSPPEELDQHYGKKRGVLWPR</sequence>
<feature type="compositionally biased region" description="Basic and acidic residues" evidence="1">
    <location>
        <begin position="49"/>
        <end position="59"/>
    </location>
</feature>
<dbReference type="AlphaFoldDB" id="A0A9J6EVP4"/>
<evidence type="ECO:0000313" key="3">
    <source>
        <dbReference type="Proteomes" id="UP000821866"/>
    </source>
</evidence>
<gene>
    <name evidence="2" type="ORF">HPB51_000605</name>
</gene>
<comment type="caution">
    <text evidence="2">The sequence shown here is derived from an EMBL/GenBank/DDBJ whole genome shotgun (WGS) entry which is preliminary data.</text>
</comment>
<dbReference type="Proteomes" id="UP000821866">
    <property type="component" value="Chromosome 1"/>
</dbReference>
<accession>A0A9J6EVP4</accession>
<protein>
    <submittedName>
        <fullName evidence="2">Uncharacterized protein</fullName>
    </submittedName>
</protein>
<reference evidence="2" key="1">
    <citation type="journal article" date="2020" name="Cell">
        <title>Large-Scale Comparative Analyses of Tick Genomes Elucidate Their Genetic Diversity and Vector Capacities.</title>
        <authorList>
            <consortium name="Tick Genome and Microbiome Consortium (TIGMIC)"/>
            <person name="Jia N."/>
            <person name="Wang J."/>
            <person name="Shi W."/>
            <person name="Du L."/>
            <person name="Sun Y."/>
            <person name="Zhan W."/>
            <person name="Jiang J.F."/>
            <person name="Wang Q."/>
            <person name="Zhang B."/>
            <person name="Ji P."/>
            <person name="Bell-Sakyi L."/>
            <person name="Cui X.M."/>
            <person name="Yuan T.T."/>
            <person name="Jiang B.G."/>
            <person name="Yang W.F."/>
            <person name="Lam T.T."/>
            <person name="Chang Q.C."/>
            <person name="Ding S.J."/>
            <person name="Wang X.J."/>
            <person name="Zhu J.G."/>
            <person name="Ruan X.D."/>
            <person name="Zhao L."/>
            <person name="Wei J.T."/>
            <person name="Ye R.Z."/>
            <person name="Que T.C."/>
            <person name="Du C.H."/>
            <person name="Zhou Y.H."/>
            <person name="Cheng J.X."/>
            <person name="Dai P.F."/>
            <person name="Guo W.B."/>
            <person name="Han X.H."/>
            <person name="Huang E.J."/>
            <person name="Li L.F."/>
            <person name="Wei W."/>
            <person name="Gao Y.C."/>
            <person name="Liu J.Z."/>
            <person name="Shao H.Z."/>
            <person name="Wang X."/>
            <person name="Wang C.C."/>
            <person name="Yang T.C."/>
            <person name="Huo Q.B."/>
            <person name="Li W."/>
            <person name="Chen H.Y."/>
            <person name="Chen S.E."/>
            <person name="Zhou L.G."/>
            <person name="Ni X.B."/>
            <person name="Tian J.H."/>
            <person name="Sheng Y."/>
            <person name="Liu T."/>
            <person name="Pan Y.S."/>
            <person name="Xia L.Y."/>
            <person name="Li J."/>
            <person name="Zhao F."/>
            <person name="Cao W.C."/>
        </authorList>
    </citation>
    <scope>NUCLEOTIDE SEQUENCE</scope>
    <source>
        <strain evidence="2">Rmic-2018</strain>
    </source>
</reference>
<evidence type="ECO:0000313" key="2">
    <source>
        <dbReference type="EMBL" id="KAH8038300.1"/>
    </source>
</evidence>
<keyword evidence="3" id="KW-1185">Reference proteome</keyword>
<proteinExistence type="predicted"/>
<feature type="region of interest" description="Disordered" evidence="1">
    <location>
        <begin position="49"/>
        <end position="81"/>
    </location>
</feature>
<evidence type="ECO:0000256" key="1">
    <source>
        <dbReference type="SAM" id="MobiDB-lite"/>
    </source>
</evidence>
<dbReference type="EMBL" id="JABSTU010000001">
    <property type="protein sequence ID" value="KAH8038300.1"/>
    <property type="molecule type" value="Genomic_DNA"/>
</dbReference>
<reference evidence="2" key="2">
    <citation type="submission" date="2021-09" db="EMBL/GenBank/DDBJ databases">
        <authorList>
            <person name="Jia N."/>
            <person name="Wang J."/>
            <person name="Shi W."/>
            <person name="Du L."/>
            <person name="Sun Y."/>
            <person name="Zhan W."/>
            <person name="Jiang J."/>
            <person name="Wang Q."/>
            <person name="Zhang B."/>
            <person name="Ji P."/>
            <person name="Sakyi L.B."/>
            <person name="Cui X."/>
            <person name="Yuan T."/>
            <person name="Jiang B."/>
            <person name="Yang W."/>
            <person name="Lam T.T.-Y."/>
            <person name="Chang Q."/>
            <person name="Ding S."/>
            <person name="Wang X."/>
            <person name="Zhu J."/>
            <person name="Ruan X."/>
            <person name="Zhao L."/>
            <person name="Wei J."/>
            <person name="Que T."/>
            <person name="Du C."/>
            <person name="Cheng J."/>
            <person name="Dai P."/>
            <person name="Han X."/>
            <person name="Huang E."/>
            <person name="Gao Y."/>
            <person name="Liu J."/>
            <person name="Shao H."/>
            <person name="Ye R."/>
            <person name="Li L."/>
            <person name="Wei W."/>
            <person name="Wang X."/>
            <person name="Wang C."/>
            <person name="Huo Q."/>
            <person name="Li W."/>
            <person name="Guo W."/>
            <person name="Chen H."/>
            <person name="Chen S."/>
            <person name="Zhou L."/>
            <person name="Zhou L."/>
            <person name="Ni X."/>
            <person name="Tian J."/>
            <person name="Zhou Y."/>
            <person name="Sheng Y."/>
            <person name="Liu T."/>
            <person name="Pan Y."/>
            <person name="Xia L."/>
            <person name="Li J."/>
            <person name="Zhao F."/>
            <person name="Cao W."/>
        </authorList>
    </citation>
    <scope>NUCLEOTIDE SEQUENCE</scope>
    <source>
        <strain evidence="2">Rmic-2018</strain>
        <tissue evidence="2">Larvae</tissue>
    </source>
</reference>
<organism evidence="2 3">
    <name type="scientific">Rhipicephalus microplus</name>
    <name type="common">Cattle tick</name>
    <name type="synonym">Boophilus microplus</name>
    <dbReference type="NCBI Taxonomy" id="6941"/>
    <lineage>
        <taxon>Eukaryota</taxon>
        <taxon>Metazoa</taxon>
        <taxon>Ecdysozoa</taxon>
        <taxon>Arthropoda</taxon>
        <taxon>Chelicerata</taxon>
        <taxon>Arachnida</taxon>
        <taxon>Acari</taxon>
        <taxon>Parasitiformes</taxon>
        <taxon>Ixodida</taxon>
        <taxon>Ixodoidea</taxon>
        <taxon>Ixodidae</taxon>
        <taxon>Rhipicephalinae</taxon>
        <taxon>Rhipicephalus</taxon>
        <taxon>Boophilus</taxon>
    </lineage>
</organism>
<feature type="compositionally biased region" description="Basic residues" evidence="1">
    <location>
        <begin position="72"/>
        <end position="81"/>
    </location>
</feature>
<name>A0A9J6EVP4_RHIMP</name>